<dbReference type="KEGG" id="ome:OLMES_5187"/>
<gene>
    <name evidence="2" type="ORF">OLMES_5187</name>
</gene>
<reference evidence="2 3" key="1">
    <citation type="submission" date="2017-05" db="EMBL/GenBank/DDBJ databases">
        <title>Genomic insights into alkan degradation activity of Oleiphilus messinensis.</title>
        <authorList>
            <person name="Kozyavkin S.A."/>
            <person name="Slesarev A.I."/>
            <person name="Golyshin P.N."/>
            <person name="Korzhenkov A."/>
            <person name="Golyshina O.N."/>
            <person name="Toshchakov S.V."/>
        </authorList>
    </citation>
    <scope>NUCLEOTIDE SEQUENCE [LARGE SCALE GENOMIC DNA]</scope>
    <source>
        <strain evidence="2 3">ME102</strain>
    </source>
</reference>
<dbReference type="Pfam" id="PF13649">
    <property type="entry name" value="Methyltransf_25"/>
    <property type="match status" value="1"/>
</dbReference>
<dbReference type="SUPFAM" id="SSF53335">
    <property type="entry name" value="S-adenosyl-L-methionine-dependent methyltransferases"/>
    <property type="match status" value="1"/>
</dbReference>
<dbReference type="CDD" id="cd02440">
    <property type="entry name" value="AdoMet_MTases"/>
    <property type="match status" value="1"/>
</dbReference>
<evidence type="ECO:0000259" key="1">
    <source>
        <dbReference type="Pfam" id="PF13649"/>
    </source>
</evidence>
<dbReference type="Gene3D" id="3.40.50.150">
    <property type="entry name" value="Vaccinia Virus protein VP39"/>
    <property type="match status" value="1"/>
</dbReference>
<dbReference type="GO" id="GO:0008168">
    <property type="term" value="F:methyltransferase activity"/>
    <property type="evidence" value="ECO:0007669"/>
    <property type="project" value="UniProtKB-KW"/>
</dbReference>
<name>A0A1Y0IFB6_9GAMM</name>
<dbReference type="AlphaFoldDB" id="A0A1Y0IFB6"/>
<feature type="domain" description="Methyltransferase" evidence="1">
    <location>
        <begin position="48"/>
        <end position="144"/>
    </location>
</feature>
<evidence type="ECO:0000313" key="3">
    <source>
        <dbReference type="Proteomes" id="UP000196027"/>
    </source>
</evidence>
<proteinExistence type="predicted"/>
<dbReference type="RefSeq" id="WP_087463874.1">
    <property type="nucleotide sequence ID" value="NZ_CP021425.1"/>
</dbReference>
<evidence type="ECO:0000313" key="2">
    <source>
        <dbReference type="EMBL" id="ARU59171.1"/>
    </source>
</evidence>
<keyword evidence="2" id="KW-0489">Methyltransferase</keyword>
<dbReference type="GO" id="GO:0032259">
    <property type="term" value="P:methylation"/>
    <property type="evidence" value="ECO:0007669"/>
    <property type="project" value="UniProtKB-KW"/>
</dbReference>
<dbReference type="EMBL" id="CP021425">
    <property type="protein sequence ID" value="ARU59171.1"/>
    <property type="molecule type" value="Genomic_DNA"/>
</dbReference>
<keyword evidence="3" id="KW-1185">Reference proteome</keyword>
<dbReference type="Proteomes" id="UP000196027">
    <property type="component" value="Chromosome"/>
</dbReference>
<organism evidence="2 3">
    <name type="scientific">Oleiphilus messinensis</name>
    <dbReference type="NCBI Taxonomy" id="141451"/>
    <lineage>
        <taxon>Bacteria</taxon>
        <taxon>Pseudomonadati</taxon>
        <taxon>Pseudomonadota</taxon>
        <taxon>Gammaproteobacteria</taxon>
        <taxon>Oceanospirillales</taxon>
        <taxon>Oleiphilaceae</taxon>
        <taxon>Oleiphilus</taxon>
    </lineage>
</organism>
<protein>
    <submittedName>
        <fullName evidence="2">Type 11 methyltransferase</fullName>
    </submittedName>
</protein>
<keyword evidence="2" id="KW-0808">Transferase</keyword>
<accession>A0A1Y0IFB6</accession>
<dbReference type="InterPro" id="IPR029063">
    <property type="entry name" value="SAM-dependent_MTases_sf"/>
</dbReference>
<sequence length="234" mass="26124">MNKDEIKALFDQQAEGYDQQWSHMAPINDGLYFFLGSIFADLPPESDILCIGAGTGKELLYLGERFPNWTFTVIEPSAKMLTVCKNSLQQAGMSDRCYFHEGYLETLPQRTQHDGATSFLVSQFILNPDDRSAFFREIAGRLKPESVMVSTDLAADTSAPEYEKLLSLWLTVMANAKVSEDMINRVKTAYNTDVAVIPAKQIGEIISAGGFEHPVQFYQAGLIHGFYAVRGRDC</sequence>
<dbReference type="InterPro" id="IPR041698">
    <property type="entry name" value="Methyltransf_25"/>
</dbReference>
<dbReference type="OrthoDB" id="8558926at2"/>